<dbReference type="Proteomes" id="UP001303046">
    <property type="component" value="Unassembled WGS sequence"/>
</dbReference>
<keyword evidence="2" id="KW-1185">Reference proteome</keyword>
<proteinExistence type="predicted"/>
<accession>A0ABR1EDF2</accession>
<dbReference type="EMBL" id="JAVFWL010000006">
    <property type="protein sequence ID" value="KAK6760714.1"/>
    <property type="molecule type" value="Genomic_DNA"/>
</dbReference>
<evidence type="ECO:0000313" key="1">
    <source>
        <dbReference type="EMBL" id="KAK6760714.1"/>
    </source>
</evidence>
<name>A0ABR1EDF2_NECAM</name>
<gene>
    <name evidence="1" type="primary">Necator_chrX.g22132</name>
    <name evidence="1" type="ORF">RB195_021971</name>
</gene>
<comment type="caution">
    <text evidence="1">The sequence shown here is derived from an EMBL/GenBank/DDBJ whole genome shotgun (WGS) entry which is preliminary data.</text>
</comment>
<evidence type="ECO:0000313" key="2">
    <source>
        <dbReference type="Proteomes" id="UP001303046"/>
    </source>
</evidence>
<sequence length="146" mass="16162">MERCSSVLNMGNGIALRRQPIWREHLNTLLKRRAPSVSKLVHAQQPTDTKISEEATTESEILVCTHKMKNGKAGGDDGISAEVLISLHPSGIREMTKINHSIWNDERQEVIRHGIQQVLRNITADCNVQGVRANHAGSANQSPRGN</sequence>
<organism evidence="1 2">
    <name type="scientific">Necator americanus</name>
    <name type="common">Human hookworm</name>
    <dbReference type="NCBI Taxonomy" id="51031"/>
    <lineage>
        <taxon>Eukaryota</taxon>
        <taxon>Metazoa</taxon>
        <taxon>Ecdysozoa</taxon>
        <taxon>Nematoda</taxon>
        <taxon>Chromadorea</taxon>
        <taxon>Rhabditida</taxon>
        <taxon>Rhabditina</taxon>
        <taxon>Rhabditomorpha</taxon>
        <taxon>Strongyloidea</taxon>
        <taxon>Ancylostomatidae</taxon>
        <taxon>Bunostominae</taxon>
        <taxon>Necator</taxon>
    </lineage>
</organism>
<reference evidence="1 2" key="1">
    <citation type="submission" date="2023-08" db="EMBL/GenBank/DDBJ databases">
        <title>A Necator americanus chromosomal reference genome.</title>
        <authorList>
            <person name="Ilik V."/>
            <person name="Petrzelkova K.J."/>
            <person name="Pardy F."/>
            <person name="Fuh T."/>
            <person name="Niatou-Singa F.S."/>
            <person name="Gouil Q."/>
            <person name="Baker L."/>
            <person name="Ritchie M.E."/>
            <person name="Jex A.R."/>
            <person name="Gazzola D."/>
            <person name="Li H."/>
            <person name="Toshio Fujiwara R."/>
            <person name="Zhan B."/>
            <person name="Aroian R.V."/>
            <person name="Pafco B."/>
            <person name="Schwarz E.M."/>
        </authorList>
    </citation>
    <scope>NUCLEOTIDE SEQUENCE [LARGE SCALE GENOMIC DNA]</scope>
    <source>
        <strain evidence="1 2">Aroian</strain>
        <tissue evidence="1">Whole animal</tissue>
    </source>
</reference>
<protein>
    <submittedName>
        <fullName evidence="1">Uncharacterized protein</fullName>
    </submittedName>
</protein>